<dbReference type="PIRSF" id="PIRSF016184">
    <property type="entry name" value="PhzC_PhzF"/>
    <property type="match status" value="1"/>
</dbReference>
<keyword evidence="1" id="KW-0413">Isomerase</keyword>
<dbReference type="EMBL" id="JNBS01001027">
    <property type="protein sequence ID" value="OQS03051.1"/>
    <property type="molecule type" value="Genomic_DNA"/>
</dbReference>
<dbReference type="Proteomes" id="UP000243217">
    <property type="component" value="Unassembled WGS sequence"/>
</dbReference>
<feature type="active site" evidence="2">
    <location>
        <position position="49"/>
    </location>
</feature>
<dbReference type="NCBIfam" id="TIGR00654">
    <property type="entry name" value="PhzF_family"/>
    <property type="match status" value="1"/>
</dbReference>
<sequence length="288" mass="31250">MSELLVKHYNSLLAVANALGGNKAGVAHVTTFPSDSVMQNVAKQVGFSETAFVLTESPEIVFVRFFTPEGEVDLCGHATIAVFSAMQRNTTYTMKTIKANLTIRVDGGGRVHMQQSTPTFEPIENPLEVQEILLSIGLKDTNKEIPITIASTGLRDIFIPVESSTVLHALKPNFSRIAEISTQWDTIGMHVYTLHPDDKNVTAECRNFAPRYAIDEEAATGSSSGALGAILVHHHRCPPSTNLVFSQGKSMQLPSLIGCVVQVDDSNTITRVEINGIAQESGQQCIEL</sequence>
<dbReference type="Gene3D" id="3.10.310.10">
    <property type="entry name" value="Diaminopimelate Epimerase, Chain A, domain 1"/>
    <property type="match status" value="2"/>
</dbReference>
<dbReference type="STRING" id="74557.A0A1V9ZYN1"/>
<dbReference type="GO" id="GO:0016853">
    <property type="term" value="F:isomerase activity"/>
    <property type="evidence" value="ECO:0007669"/>
    <property type="project" value="UniProtKB-KW"/>
</dbReference>
<evidence type="ECO:0008006" key="5">
    <source>
        <dbReference type="Google" id="ProtNLM"/>
    </source>
</evidence>
<organism evidence="3 4">
    <name type="scientific">Thraustotheca clavata</name>
    <dbReference type="NCBI Taxonomy" id="74557"/>
    <lineage>
        <taxon>Eukaryota</taxon>
        <taxon>Sar</taxon>
        <taxon>Stramenopiles</taxon>
        <taxon>Oomycota</taxon>
        <taxon>Saprolegniomycetes</taxon>
        <taxon>Saprolegniales</taxon>
        <taxon>Achlyaceae</taxon>
        <taxon>Thraustotheca</taxon>
    </lineage>
</organism>
<name>A0A1V9ZYN1_9STRA</name>
<dbReference type="PANTHER" id="PTHR13774">
    <property type="entry name" value="PHENAZINE BIOSYNTHESIS PROTEIN"/>
    <property type="match status" value="1"/>
</dbReference>
<evidence type="ECO:0000256" key="1">
    <source>
        <dbReference type="ARBA" id="ARBA00023235"/>
    </source>
</evidence>
<evidence type="ECO:0000256" key="2">
    <source>
        <dbReference type="PIRSR" id="PIRSR016184-1"/>
    </source>
</evidence>
<evidence type="ECO:0000313" key="4">
    <source>
        <dbReference type="Proteomes" id="UP000243217"/>
    </source>
</evidence>
<dbReference type="PANTHER" id="PTHR13774:SF39">
    <property type="entry name" value="BIOSYNTHESIS PROTEIN, PUTATIVE-RELATED"/>
    <property type="match status" value="1"/>
</dbReference>
<dbReference type="OrthoDB" id="75169at2759"/>
<reference evidence="3 4" key="1">
    <citation type="journal article" date="2014" name="Genome Biol. Evol.">
        <title>The secreted proteins of Achlya hypogyna and Thraustotheca clavata identify the ancestral oomycete secretome and reveal gene acquisitions by horizontal gene transfer.</title>
        <authorList>
            <person name="Misner I."/>
            <person name="Blouin N."/>
            <person name="Leonard G."/>
            <person name="Richards T.A."/>
            <person name="Lane C.E."/>
        </authorList>
    </citation>
    <scope>NUCLEOTIDE SEQUENCE [LARGE SCALE GENOMIC DNA]</scope>
    <source>
        <strain evidence="3 4">ATCC 34112</strain>
    </source>
</reference>
<dbReference type="SUPFAM" id="SSF54506">
    <property type="entry name" value="Diaminopimelate epimerase-like"/>
    <property type="match status" value="1"/>
</dbReference>
<keyword evidence="4" id="KW-1185">Reference proteome</keyword>
<comment type="caution">
    <text evidence="3">The sequence shown here is derived from an EMBL/GenBank/DDBJ whole genome shotgun (WGS) entry which is preliminary data.</text>
</comment>
<proteinExistence type="predicted"/>
<protein>
    <recommendedName>
        <fullName evidence="5">Phenazine biosynthesis protein PhzF</fullName>
    </recommendedName>
</protein>
<dbReference type="Pfam" id="PF02567">
    <property type="entry name" value="PhzC-PhzF"/>
    <property type="match status" value="1"/>
</dbReference>
<accession>A0A1V9ZYN1</accession>
<dbReference type="AlphaFoldDB" id="A0A1V9ZYN1"/>
<dbReference type="InterPro" id="IPR003719">
    <property type="entry name" value="Phenazine_PhzF-like"/>
</dbReference>
<evidence type="ECO:0000313" key="3">
    <source>
        <dbReference type="EMBL" id="OQS03051.1"/>
    </source>
</evidence>
<dbReference type="GO" id="GO:0005737">
    <property type="term" value="C:cytoplasm"/>
    <property type="evidence" value="ECO:0007669"/>
    <property type="project" value="TreeGrafter"/>
</dbReference>
<gene>
    <name evidence="3" type="ORF">THRCLA_21253</name>
</gene>